<dbReference type="Proteomes" id="UP000617041">
    <property type="component" value="Unassembled WGS sequence"/>
</dbReference>
<evidence type="ECO:0000313" key="3">
    <source>
        <dbReference type="Proteomes" id="UP000617041"/>
    </source>
</evidence>
<accession>A0A934Q640</accession>
<dbReference type="AlphaFoldDB" id="A0A934Q640"/>
<keyword evidence="3" id="KW-1185">Reference proteome</keyword>
<comment type="caution">
    <text evidence="2">The sequence shown here is derived from an EMBL/GenBank/DDBJ whole genome shotgun (WGS) entry which is preliminary data.</text>
</comment>
<dbReference type="PROSITE" id="PS51318">
    <property type="entry name" value="TAT"/>
    <property type="match status" value="1"/>
</dbReference>
<evidence type="ECO:0000313" key="2">
    <source>
        <dbReference type="EMBL" id="MBK0394872.1"/>
    </source>
</evidence>
<sequence length="184" mass="19126">MTASRCARRAFLLGAAATCTFAAVPALAVAQQAATPPTDAPSPAPAARDLPPFTVRDARALAASAIPLAKKAEDVDLDYSPASLVAIDNIVLDMRDEGASPAAAAQVLLVLGCYVGEVLVRNTDGLWDEPTAAELQAGARVPGIRGKSGRFYDPVGQVFRLLQEGGGESLAFYFARVKRDAAQS</sequence>
<proteinExistence type="predicted"/>
<feature type="chain" id="PRO_5037863951" description="Tat pathway signal protein" evidence="1">
    <location>
        <begin position="23"/>
        <end position="184"/>
    </location>
</feature>
<dbReference type="EMBL" id="JAEDAO010000001">
    <property type="protein sequence ID" value="MBK0394872.1"/>
    <property type="molecule type" value="Genomic_DNA"/>
</dbReference>
<name>A0A934Q640_9BURK</name>
<gene>
    <name evidence="2" type="ORF">I8E28_19870</name>
</gene>
<organism evidence="2 3">
    <name type="scientific">Ramlibacter algicola</name>
    <dbReference type="NCBI Taxonomy" id="2795217"/>
    <lineage>
        <taxon>Bacteria</taxon>
        <taxon>Pseudomonadati</taxon>
        <taxon>Pseudomonadota</taxon>
        <taxon>Betaproteobacteria</taxon>
        <taxon>Burkholderiales</taxon>
        <taxon>Comamonadaceae</taxon>
        <taxon>Ramlibacter</taxon>
    </lineage>
</organism>
<protein>
    <recommendedName>
        <fullName evidence="4">Tat pathway signal protein</fullName>
    </recommendedName>
</protein>
<dbReference type="InterPro" id="IPR006311">
    <property type="entry name" value="TAT_signal"/>
</dbReference>
<dbReference type="RefSeq" id="WP_200789954.1">
    <property type="nucleotide sequence ID" value="NZ_JAEDAO010000001.1"/>
</dbReference>
<feature type="signal peptide" evidence="1">
    <location>
        <begin position="1"/>
        <end position="22"/>
    </location>
</feature>
<keyword evidence="1" id="KW-0732">Signal</keyword>
<evidence type="ECO:0008006" key="4">
    <source>
        <dbReference type="Google" id="ProtNLM"/>
    </source>
</evidence>
<evidence type="ECO:0000256" key="1">
    <source>
        <dbReference type="SAM" id="SignalP"/>
    </source>
</evidence>
<reference evidence="2" key="1">
    <citation type="submission" date="2020-12" db="EMBL/GenBank/DDBJ databases">
        <title>Ramlibacter sp. nov., isolated from a freshwater alga, Cryptomonas.</title>
        <authorList>
            <person name="Kim H.M."/>
            <person name="Jeon C.O."/>
        </authorList>
    </citation>
    <scope>NUCLEOTIDE SEQUENCE</scope>
    <source>
        <strain evidence="2">CrO1</strain>
    </source>
</reference>